<evidence type="ECO:0000313" key="4">
    <source>
        <dbReference type="EMBL" id="RIX53198.1"/>
    </source>
</evidence>
<keyword evidence="5" id="KW-1185">Reference proteome</keyword>
<feature type="domain" description="Glycoside hydrolase 35 catalytic" evidence="3">
    <location>
        <begin position="29"/>
        <end position="299"/>
    </location>
</feature>
<evidence type="ECO:0000256" key="1">
    <source>
        <dbReference type="ARBA" id="ARBA00009809"/>
    </source>
</evidence>
<dbReference type="GO" id="GO:0005975">
    <property type="term" value="P:carbohydrate metabolic process"/>
    <property type="evidence" value="ECO:0007669"/>
    <property type="project" value="InterPro"/>
</dbReference>
<dbReference type="InterPro" id="IPR008979">
    <property type="entry name" value="Galactose-bd-like_sf"/>
</dbReference>
<dbReference type="Pfam" id="PF01301">
    <property type="entry name" value="Glyco_hydro_35"/>
    <property type="match status" value="1"/>
</dbReference>
<dbReference type="SUPFAM" id="SSF49785">
    <property type="entry name" value="Galactose-binding domain-like"/>
    <property type="match status" value="1"/>
</dbReference>
<dbReference type="PRINTS" id="PR00742">
    <property type="entry name" value="GLHYDRLASE35"/>
</dbReference>
<dbReference type="GO" id="GO:0004553">
    <property type="term" value="F:hydrolase activity, hydrolyzing O-glycosyl compounds"/>
    <property type="evidence" value="ECO:0007669"/>
    <property type="project" value="InterPro"/>
</dbReference>
<dbReference type="PANTHER" id="PTHR23421">
    <property type="entry name" value="BETA-GALACTOSIDASE RELATED"/>
    <property type="match status" value="1"/>
</dbReference>
<evidence type="ECO:0000256" key="2">
    <source>
        <dbReference type="RuleBase" id="RU003679"/>
    </source>
</evidence>
<dbReference type="SUPFAM" id="SSF51445">
    <property type="entry name" value="(Trans)glycosidases"/>
    <property type="match status" value="1"/>
</dbReference>
<name>A0A3A1UXE7_9BACL</name>
<dbReference type="AlphaFoldDB" id="A0A3A1UXE7"/>
<dbReference type="OrthoDB" id="9813184at2"/>
<dbReference type="Gene3D" id="2.60.120.260">
    <property type="entry name" value="Galactose-binding domain-like"/>
    <property type="match status" value="2"/>
</dbReference>
<sequence length="955" mass="102931">MKSLTKRSRCCVNVQTTSPVQLTPSGIRIQGESRILLCASLFYFRIPRGLWKTRLEQVKSSGYDCIDVYFPWNYHERSEGEWDFAGDRDAEVFLRLAAETGLLVVARPGPYICSEWDGGALPAYLYPMEDVRLRDNNPGFLRHTARWFDRIMPLLAKYQLGGQGTVVCVQLDNELDFYGCSDPQGYIAALRDMALSHGVTVPLIACAGQGGLAEASGFAEGVVPTCNFYPHDRDPEFEAKVLAYRRELADMGLPLMVTETNRSHFLLRRLLSCGAKLLGPYLQASGHNFGFTNATNNWGKPLAFLASDYDFGGMISPDGVLRPEAYEGRLLSRLISAYGAALAEAAPDTGNPAAQLLRRSGSAAGPTELRLHGGGRLLFAANTGAEDAVLELRPASAPEAAGMSLLLKPNRCMALPWEVPLAHWGLRGTLLYATAELSDVQAGEHKTVMLFHTEGPAEIAFAFAEDVPAEAEGMTVRKSGGALKLAFDDSGVAVCRFSLQGGHMLEVVTMSRKNALMVESVDEQTGIVYSAEPMEGNYADSSVPLAARWSAAPVNPAEPLTTTAPSAVTHADYLEKHGIYSGYAWYEAEWKAGASEAKGLLLHKAGDVVSLYDGGRYLGTCTPGGASRYIELEQPLSSAHITARAEIWGHSNFDDPRLPGLRLGSMRGLRGLTAVTRIRDLSGNWRYAPSDNASPAEHPDDVFGAPVSRPIVGFGGWLSERRFRREWFARSFDASPGTDAWALHFDGLEGTAAVYVNGRAAGNVQPLDPIVDITPFVLAGEAVELAILLERHVGRPAGRVKLLEGSEAVSWRLSGSGEAELAAHASRSKPAAAAAELPVTIQPGGMAWLYAGLEQLPHAARGGCRMTIDASFVKVTAFIDGRLVARLWTPGGASRPHMTGGSQDSFFLPGPWLHKDNGSPAELALLLEAVDTEHAAELRAVSVRFTPAPGEVPTA</sequence>
<dbReference type="EMBL" id="QXQA01000005">
    <property type="protein sequence ID" value="RIX53198.1"/>
    <property type="molecule type" value="Genomic_DNA"/>
</dbReference>
<dbReference type="Gene3D" id="3.20.20.80">
    <property type="entry name" value="Glycosidases"/>
    <property type="match status" value="1"/>
</dbReference>
<organism evidence="4 5">
    <name type="scientific">Paenibacillus nanensis</name>
    <dbReference type="NCBI Taxonomy" id="393251"/>
    <lineage>
        <taxon>Bacteria</taxon>
        <taxon>Bacillati</taxon>
        <taxon>Bacillota</taxon>
        <taxon>Bacilli</taxon>
        <taxon>Bacillales</taxon>
        <taxon>Paenibacillaceae</taxon>
        <taxon>Paenibacillus</taxon>
    </lineage>
</organism>
<dbReference type="Proteomes" id="UP000266482">
    <property type="component" value="Unassembled WGS sequence"/>
</dbReference>
<evidence type="ECO:0000259" key="3">
    <source>
        <dbReference type="Pfam" id="PF01301"/>
    </source>
</evidence>
<proteinExistence type="inferred from homology"/>
<dbReference type="InterPro" id="IPR001944">
    <property type="entry name" value="Glycoside_Hdrlase_35"/>
</dbReference>
<comment type="similarity">
    <text evidence="1 2">Belongs to the glycosyl hydrolase 35 family.</text>
</comment>
<reference evidence="4 5" key="1">
    <citation type="submission" date="2018-09" db="EMBL/GenBank/DDBJ databases">
        <title>Paenibacillus aracenensis nov. sp. isolated from a cave in southern Spain.</title>
        <authorList>
            <person name="Jurado V."/>
            <person name="Gutierrez-Patricio S."/>
            <person name="Gonzalez-Pimentel J.L."/>
            <person name="Miller A.Z."/>
            <person name="Laiz L."/>
            <person name="Saiz-Jimenez C."/>
        </authorList>
    </citation>
    <scope>NUCLEOTIDE SEQUENCE [LARGE SCALE GENOMIC DNA]</scope>
    <source>
        <strain evidence="4 5">DSM 22867</strain>
    </source>
</reference>
<protein>
    <recommendedName>
        <fullName evidence="3">Glycoside hydrolase 35 catalytic domain-containing protein</fullName>
    </recommendedName>
</protein>
<comment type="caution">
    <text evidence="4">The sequence shown here is derived from an EMBL/GenBank/DDBJ whole genome shotgun (WGS) entry which is preliminary data.</text>
</comment>
<gene>
    <name evidence="4" type="ORF">D3P08_11260</name>
</gene>
<evidence type="ECO:0000313" key="5">
    <source>
        <dbReference type="Proteomes" id="UP000266482"/>
    </source>
</evidence>
<dbReference type="InterPro" id="IPR017853">
    <property type="entry name" value="GH"/>
</dbReference>
<dbReference type="InterPro" id="IPR031330">
    <property type="entry name" value="Gly_Hdrlase_35_cat"/>
</dbReference>
<accession>A0A3A1UXE7</accession>